<evidence type="ECO:0000259" key="2">
    <source>
        <dbReference type="Pfam" id="PF01261"/>
    </source>
</evidence>
<dbReference type="EMBL" id="BAABHC010000039">
    <property type="protein sequence ID" value="GAA4444397.1"/>
    <property type="molecule type" value="Genomic_DNA"/>
</dbReference>
<accession>A0ABP8M5D8</accession>
<feature type="domain" description="Xylose isomerase-like TIM barrel" evidence="2">
    <location>
        <begin position="85"/>
        <end position="276"/>
    </location>
</feature>
<protein>
    <submittedName>
        <fullName evidence="3">TIM barrel protein</fullName>
    </submittedName>
</protein>
<organism evidence="3 4">
    <name type="scientific">Pontibacter saemangeumensis</name>
    <dbReference type="NCBI Taxonomy" id="1084525"/>
    <lineage>
        <taxon>Bacteria</taxon>
        <taxon>Pseudomonadati</taxon>
        <taxon>Bacteroidota</taxon>
        <taxon>Cytophagia</taxon>
        <taxon>Cytophagales</taxon>
        <taxon>Hymenobacteraceae</taxon>
        <taxon>Pontibacter</taxon>
    </lineage>
</organism>
<evidence type="ECO:0000256" key="1">
    <source>
        <dbReference type="ARBA" id="ARBA00023235"/>
    </source>
</evidence>
<reference evidence="4" key="1">
    <citation type="journal article" date="2019" name="Int. J. Syst. Evol. Microbiol.">
        <title>The Global Catalogue of Microorganisms (GCM) 10K type strain sequencing project: providing services to taxonomists for standard genome sequencing and annotation.</title>
        <authorList>
            <consortium name="The Broad Institute Genomics Platform"/>
            <consortium name="The Broad Institute Genome Sequencing Center for Infectious Disease"/>
            <person name="Wu L."/>
            <person name="Ma J."/>
        </authorList>
    </citation>
    <scope>NUCLEOTIDE SEQUENCE [LARGE SCALE GENOMIC DNA]</scope>
    <source>
        <strain evidence="4">JCM 17926</strain>
    </source>
</reference>
<proteinExistence type="predicted"/>
<dbReference type="RefSeq" id="WP_345162991.1">
    <property type="nucleotide sequence ID" value="NZ_BAABHC010000039.1"/>
</dbReference>
<gene>
    <name evidence="3" type="ORF">GCM10023188_46350</name>
</gene>
<dbReference type="InterPro" id="IPR013022">
    <property type="entry name" value="Xyl_isomerase-like_TIM-brl"/>
</dbReference>
<dbReference type="Pfam" id="PF01261">
    <property type="entry name" value="AP_endonuc_2"/>
    <property type="match status" value="1"/>
</dbReference>
<dbReference type="InterPro" id="IPR006311">
    <property type="entry name" value="TAT_signal"/>
</dbReference>
<dbReference type="PANTHER" id="PTHR43489">
    <property type="entry name" value="ISOMERASE"/>
    <property type="match status" value="1"/>
</dbReference>
<dbReference type="PROSITE" id="PS51318">
    <property type="entry name" value="TAT"/>
    <property type="match status" value="1"/>
</dbReference>
<sequence>MKNQFSRRTALKNMAGGAAVLASGMLLPERLQAAELLEVRLKGRIKHSVCKWCYKDIPLEELAKAAKGMGLSSIELLGPDDWPTLKKHGLTCAMAWGAEKSLTEGFNDPKYHDELVASYEAMIPKVANAGLNNLICFSGNRNGMSDEEGMKNCAVGLKRLMKTAEKHKVTLSMELLNSKVNHKDYMCDHTAWGVELAKMIDSDQFKLLYDIYHMQIMEGDVIRTIKDNHTYISHYHTGGVPGRNEIDETQELFYPAIMRAIVDTGYKGFVGQEFIPASKDPLASLKQSVVICDV</sequence>
<evidence type="ECO:0000313" key="3">
    <source>
        <dbReference type="EMBL" id="GAA4444397.1"/>
    </source>
</evidence>
<keyword evidence="1" id="KW-0413">Isomerase</keyword>
<name>A0ABP8M5D8_9BACT</name>
<comment type="caution">
    <text evidence="3">The sequence shown here is derived from an EMBL/GenBank/DDBJ whole genome shotgun (WGS) entry which is preliminary data.</text>
</comment>
<dbReference type="InterPro" id="IPR050417">
    <property type="entry name" value="Sugar_Epim/Isomerase"/>
</dbReference>
<keyword evidence="4" id="KW-1185">Reference proteome</keyword>
<dbReference type="SUPFAM" id="SSF51658">
    <property type="entry name" value="Xylose isomerase-like"/>
    <property type="match status" value="1"/>
</dbReference>
<dbReference type="Gene3D" id="3.20.20.150">
    <property type="entry name" value="Divalent-metal-dependent TIM barrel enzymes"/>
    <property type="match status" value="1"/>
</dbReference>
<dbReference type="Proteomes" id="UP001500552">
    <property type="component" value="Unassembled WGS sequence"/>
</dbReference>
<dbReference type="PANTHER" id="PTHR43489:SF3">
    <property type="entry name" value="XYLOSE ISOMERASE DOMAIN PROTEIN TIM BARREL"/>
    <property type="match status" value="1"/>
</dbReference>
<evidence type="ECO:0000313" key="4">
    <source>
        <dbReference type="Proteomes" id="UP001500552"/>
    </source>
</evidence>
<dbReference type="InterPro" id="IPR036237">
    <property type="entry name" value="Xyl_isomerase-like_sf"/>
</dbReference>